<reference evidence="2" key="1">
    <citation type="submission" date="2022-08" db="EMBL/GenBank/DDBJ databases">
        <authorList>
            <person name="Gutierrez-Valencia J."/>
        </authorList>
    </citation>
    <scope>NUCLEOTIDE SEQUENCE</scope>
</reference>
<accession>A0AAV0KXG1</accession>
<dbReference type="AlphaFoldDB" id="A0AAV0KXG1"/>
<keyword evidence="3" id="KW-1185">Reference proteome</keyword>
<feature type="non-terminal residue" evidence="2">
    <location>
        <position position="1"/>
    </location>
</feature>
<dbReference type="EMBL" id="CAMGYJ010000005">
    <property type="protein sequence ID" value="CAI0425518.1"/>
    <property type="molecule type" value="Genomic_DNA"/>
</dbReference>
<sequence>RKLFGASQLEEDSTSVTGGARDRIRADNKVEY</sequence>
<feature type="region of interest" description="Disordered" evidence="1">
    <location>
        <begin position="1"/>
        <end position="32"/>
    </location>
</feature>
<dbReference type="Proteomes" id="UP001154282">
    <property type="component" value="Unassembled WGS sequence"/>
</dbReference>
<gene>
    <name evidence="2" type="ORF">LITE_LOCUS20435</name>
</gene>
<feature type="compositionally biased region" description="Basic and acidic residues" evidence="1">
    <location>
        <begin position="20"/>
        <end position="32"/>
    </location>
</feature>
<name>A0AAV0KXG1_9ROSI</name>
<evidence type="ECO:0000313" key="2">
    <source>
        <dbReference type="EMBL" id="CAI0425518.1"/>
    </source>
</evidence>
<evidence type="ECO:0000256" key="1">
    <source>
        <dbReference type="SAM" id="MobiDB-lite"/>
    </source>
</evidence>
<protein>
    <submittedName>
        <fullName evidence="2">Uncharacterized protein</fullName>
    </submittedName>
</protein>
<evidence type="ECO:0000313" key="3">
    <source>
        <dbReference type="Proteomes" id="UP001154282"/>
    </source>
</evidence>
<organism evidence="2 3">
    <name type="scientific">Linum tenue</name>
    <dbReference type="NCBI Taxonomy" id="586396"/>
    <lineage>
        <taxon>Eukaryota</taxon>
        <taxon>Viridiplantae</taxon>
        <taxon>Streptophyta</taxon>
        <taxon>Embryophyta</taxon>
        <taxon>Tracheophyta</taxon>
        <taxon>Spermatophyta</taxon>
        <taxon>Magnoliopsida</taxon>
        <taxon>eudicotyledons</taxon>
        <taxon>Gunneridae</taxon>
        <taxon>Pentapetalae</taxon>
        <taxon>rosids</taxon>
        <taxon>fabids</taxon>
        <taxon>Malpighiales</taxon>
        <taxon>Linaceae</taxon>
        <taxon>Linum</taxon>
    </lineage>
</organism>
<proteinExistence type="predicted"/>
<comment type="caution">
    <text evidence="2">The sequence shown here is derived from an EMBL/GenBank/DDBJ whole genome shotgun (WGS) entry which is preliminary data.</text>
</comment>